<evidence type="ECO:0000313" key="1">
    <source>
        <dbReference type="EMBL" id="MBB6209646.1"/>
    </source>
</evidence>
<dbReference type="AlphaFoldDB" id="A0A7W9ZDV6"/>
<gene>
    <name evidence="1" type="ORF">FHS48_001054</name>
</gene>
<proteinExistence type="predicted"/>
<sequence>MSLALMPFPLLSRPESLRPVLRRAAVLALCLLPVACGGPQTAQGPDQQNAYIMPGVPHRAPIKVVPKEEELKSRPPATISSLLGEPTYIRREQPAEVWQFVTGRCVLDITFYPDRTAPENRLSSWIESRDMSGRRMAVPDCLKSFAASAI</sequence>
<evidence type="ECO:0000313" key="2">
    <source>
        <dbReference type="Proteomes" id="UP000544872"/>
    </source>
</evidence>
<name>A0A7W9ZDV6_NOVIT</name>
<keyword evidence="2" id="KW-1185">Reference proteome</keyword>
<dbReference type="EMBL" id="JACIIX010000003">
    <property type="protein sequence ID" value="MBB6209646.1"/>
    <property type="molecule type" value="Genomic_DNA"/>
</dbReference>
<reference evidence="1 2" key="1">
    <citation type="submission" date="2020-08" db="EMBL/GenBank/DDBJ databases">
        <title>Genomic Encyclopedia of Type Strains, Phase IV (KMG-IV): sequencing the most valuable type-strain genomes for metagenomic binning, comparative biology and taxonomic classification.</title>
        <authorList>
            <person name="Goeker M."/>
        </authorList>
    </citation>
    <scope>NUCLEOTIDE SEQUENCE [LARGE SCALE GENOMIC DNA]</scope>
    <source>
        <strain evidence="1 2">DSM 11590</strain>
    </source>
</reference>
<protein>
    <submittedName>
        <fullName evidence="1">Uncharacterized protein</fullName>
    </submittedName>
</protein>
<organism evidence="1 2">
    <name type="scientific">Novispirillum itersonii</name>
    <name type="common">Aquaspirillum itersonii</name>
    <dbReference type="NCBI Taxonomy" id="189"/>
    <lineage>
        <taxon>Bacteria</taxon>
        <taxon>Pseudomonadati</taxon>
        <taxon>Pseudomonadota</taxon>
        <taxon>Alphaproteobacteria</taxon>
        <taxon>Rhodospirillales</taxon>
        <taxon>Novispirillaceae</taxon>
        <taxon>Novispirillum</taxon>
    </lineage>
</organism>
<dbReference type="RefSeq" id="WP_184262109.1">
    <property type="nucleotide sequence ID" value="NZ_JACIIX010000003.1"/>
</dbReference>
<accession>A0A7W9ZDV6</accession>
<dbReference type="Proteomes" id="UP000544872">
    <property type="component" value="Unassembled WGS sequence"/>
</dbReference>
<comment type="caution">
    <text evidence="1">The sequence shown here is derived from an EMBL/GenBank/DDBJ whole genome shotgun (WGS) entry which is preliminary data.</text>
</comment>